<dbReference type="Pfam" id="PF07896">
    <property type="entry name" value="DUF1674"/>
    <property type="match status" value="1"/>
</dbReference>
<evidence type="ECO:0000313" key="6">
    <source>
        <dbReference type="Proteomes" id="UP000789595"/>
    </source>
</evidence>
<proteinExistence type="inferred from homology"/>
<feature type="region of interest" description="Disordered" evidence="3">
    <location>
        <begin position="85"/>
        <end position="119"/>
    </location>
</feature>
<dbReference type="GO" id="GO:0005739">
    <property type="term" value="C:mitochondrion"/>
    <property type="evidence" value="ECO:0007669"/>
    <property type="project" value="TreeGrafter"/>
</dbReference>
<evidence type="ECO:0000256" key="2">
    <source>
        <dbReference type="ARBA" id="ARBA00022170"/>
    </source>
</evidence>
<keyword evidence="6" id="KW-1185">Reference proteome</keyword>
<dbReference type="Proteomes" id="UP000789595">
    <property type="component" value="Unassembled WGS sequence"/>
</dbReference>
<feature type="region of interest" description="Disordered" evidence="3">
    <location>
        <begin position="16"/>
        <end position="65"/>
    </location>
</feature>
<dbReference type="EMBL" id="CAKKNE010000006">
    <property type="protein sequence ID" value="CAH0379440.1"/>
    <property type="molecule type" value="Genomic_DNA"/>
</dbReference>
<feature type="compositionally biased region" description="Low complexity" evidence="3">
    <location>
        <begin position="41"/>
        <end position="55"/>
    </location>
</feature>
<dbReference type="PANTHER" id="PTHR28524:SF3">
    <property type="entry name" value="SUCCINATE DEHYDROGENASE ASSEMBLY FACTOR 4, MITOCHONDRIAL"/>
    <property type="match status" value="1"/>
</dbReference>
<dbReference type="AlphaFoldDB" id="A0A7S3ZNR7"/>
<protein>
    <recommendedName>
        <fullName evidence="2">Succinate dehydrogenase assembly factor 4, mitochondrial</fullName>
    </recommendedName>
</protein>
<dbReference type="GO" id="GO:0034553">
    <property type="term" value="P:mitochondrial respiratory chain complex II assembly"/>
    <property type="evidence" value="ECO:0007669"/>
    <property type="project" value="TreeGrafter"/>
</dbReference>
<feature type="compositionally biased region" description="Low complexity" evidence="3">
    <location>
        <begin position="16"/>
        <end position="26"/>
    </location>
</feature>
<name>A0A7S3ZNR7_9STRA</name>
<organism evidence="4">
    <name type="scientific">Pelagomonas calceolata</name>
    <dbReference type="NCBI Taxonomy" id="35677"/>
    <lineage>
        <taxon>Eukaryota</taxon>
        <taxon>Sar</taxon>
        <taxon>Stramenopiles</taxon>
        <taxon>Ochrophyta</taxon>
        <taxon>Pelagophyceae</taxon>
        <taxon>Pelagomonadales</taxon>
        <taxon>Pelagomonadaceae</taxon>
        <taxon>Pelagomonas</taxon>
    </lineage>
</organism>
<evidence type="ECO:0000313" key="4">
    <source>
        <dbReference type="EMBL" id="CAE0688627.1"/>
    </source>
</evidence>
<dbReference type="InterPro" id="IPR012875">
    <property type="entry name" value="SDHF4"/>
</dbReference>
<comment type="similarity">
    <text evidence="1">Belongs to the SDHAF4 family.</text>
</comment>
<gene>
    <name evidence="4" type="ORF">PCAL00307_LOCUS4061</name>
    <name evidence="5" type="ORF">PECAL_6P10640</name>
</gene>
<feature type="compositionally biased region" description="Basic and acidic residues" evidence="3">
    <location>
        <begin position="106"/>
        <end position="119"/>
    </location>
</feature>
<evidence type="ECO:0000256" key="1">
    <source>
        <dbReference type="ARBA" id="ARBA00005701"/>
    </source>
</evidence>
<evidence type="ECO:0000313" key="5">
    <source>
        <dbReference type="EMBL" id="CAH0379440.1"/>
    </source>
</evidence>
<evidence type="ECO:0000256" key="3">
    <source>
        <dbReference type="SAM" id="MobiDB-lite"/>
    </source>
</evidence>
<sequence>MLRIPLRLLRTPAARRAVRPRLSAAPSLSAVSGACRPKSSAAAPADADAGATLAAPRDDPPPTKMNVAVDAEVDEDDDMEDMFVDTNMGKEWGGPTRGGRMPEPTRFGDWERKGRATDF</sequence>
<reference evidence="5" key="2">
    <citation type="submission" date="2021-11" db="EMBL/GenBank/DDBJ databases">
        <authorList>
            <consortium name="Genoscope - CEA"/>
            <person name="William W."/>
        </authorList>
    </citation>
    <scope>NUCLEOTIDE SEQUENCE</scope>
</reference>
<dbReference type="EMBL" id="HBIW01004973">
    <property type="protein sequence ID" value="CAE0688627.1"/>
    <property type="molecule type" value="Transcribed_RNA"/>
</dbReference>
<dbReference type="PANTHER" id="PTHR28524">
    <property type="entry name" value="SUCCINATE DEHYDROGENASE ASSEMBLY FACTOR 4, MITOCHONDRIAL"/>
    <property type="match status" value="1"/>
</dbReference>
<dbReference type="OrthoDB" id="201362at2759"/>
<accession>A0A7S3ZNR7</accession>
<dbReference type="PROSITE" id="PS51257">
    <property type="entry name" value="PROKAR_LIPOPROTEIN"/>
    <property type="match status" value="1"/>
</dbReference>
<reference evidence="4" key="1">
    <citation type="submission" date="2021-01" db="EMBL/GenBank/DDBJ databases">
        <authorList>
            <person name="Corre E."/>
            <person name="Pelletier E."/>
            <person name="Niang G."/>
            <person name="Scheremetjew M."/>
            <person name="Finn R."/>
            <person name="Kale V."/>
            <person name="Holt S."/>
            <person name="Cochrane G."/>
            <person name="Meng A."/>
            <person name="Brown T."/>
            <person name="Cohen L."/>
        </authorList>
    </citation>
    <scope>NUCLEOTIDE SEQUENCE</scope>
    <source>
        <strain evidence="4">CCMP1756</strain>
    </source>
</reference>